<gene>
    <name evidence="3" type="ORF">AFUS01_LOCUS21372</name>
</gene>
<evidence type="ECO:0000313" key="3">
    <source>
        <dbReference type="EMBL" id="CAG7732891.1"/>
    </source>
</evidence>
<feature type="signal peptide" evidence="2">
    <location>
        <begin position="1"/>
        <end position="21"/>
    </location>
</feature>
<organism evidence="3 4">
    <name type="scientific">Allacma fusca</name>
    <dbReference type="NCBI Taxonomy" id="39272"/>
    <lineage>
        <taxon>Eukaryota</taxon>
        <taxon>Metazoa</taxon>
        <taxon>Ecdysozoa</taxon>
        <taxon>Arthropoda</taxon>
        <taxon>Hexapoda</taxon>
        <taxon>Collembola</taxon>
        <taxon>Symphypleona</taxon>
        <taxon>Sminthuridae</taxon>
        <taxon>Allacma</taxon>
    </lineage>
</organism>
<dbReference type="Proteomes" id="UP000708208">
    <property type="component" value="Unassembled WGS sequence"/>
</dbReference>
<comment type="caution">
    <text evidence="3">The sequence shown here is derived from an EMBL/GenBank/DDBJ whole genome shotgun (WGS) entry which is preliminary data.</text>
</comment>
<keyword evidence="2" id="KW-0732">Signal</keyword>
<feature type="chain" id="PRO_5035208485" description="Secreted protein" evidence="2">
    <location>
        <begin position="22"/>
        <end position="115"/>
    </location>
</feature>
<dbReference type="AlphaFoldDB" id="A0A8J2PDC3"/>
<name>A0A8J2PDC3_9HEXA</name>
<evidence type="ECO:0000256" key="1">
    <source>
        <dbReference type="SAM" id="MobiDB-lite"/>
    </source>
</evidence>
<feature type="non-terminal residue" evidence="3">
    <location>
        <position position="1"/>
    </location>
</feature>
<keyword evidence="4" id="KW-1185">Reference proteome</keyword>
<evidence type="ECO:0000313" key="4">
    <source>
        <dbReference type="Proteomes" id="UP000708208"/>
    </source>
</evidence>
<accession>A0A8J2PDC3</accession>
<sequence length="115" mass="12651">MNYIFVQIFCGVLLLCSYSLAAPQKVSIDWMPANPAANPIAAVEGAVKGGTQALNSSVNLALNGWWESLDNIQKEKAKNLTKLVWSLVHSDEPVPEPDDSEDENTKRIRKVTQIV</sequence>
<feature type="compositionally biased region" description="Acidic residues" evidence="1">
    <location>
        <begin position="93"/>
        <end position="102"/>
    </location>
</feature>
<proteinExistence type="predicted"/>
<evidence type="ECO:0008006" key="5">
    <source>
        <dbReference type="Google" id="ProtNLM"/>
    </source>
</evidence>
<feature type="region of interest" description="Disordered" evidence="1">
    <location>
        <begin position="90"/>
        <end position="115"/>
    </location>
</feature>
<dbReference type="EMBL" id="CAJVCH010239578">
    <property type="protein sequence ID" value="CAG7732891.1"/>
    <property type="molecule type" value="Genomic_DNA"/>
</dbReference>
<evidence type="ECO:0000256" key="2">
    <source>
        <dbReference type="SAM" id="SignalP"/>
    </source>
</evidence>
<reference evidence="3" key="1">
    <citation type="submission" date="2021-06" db="EMBL/GenBank/DDBJ databases">
        <authorList>
            <person name="Hodson N. C."/>
            <person name="Mongue J. A."/>
            <person name="Jaron S. K."/>
        </authorList>
    </citation>
    <scope>NUCLEOTIDE SEQUENCE</scope>
</reference>
<protein>
    <recommendedName>
        <fullName evidence="5">Secreted protein</fullName>
    </recommendedName>
</protein>